<sequence>MPETIEQRAKKLKGLQVLIGATAGVPEAIELARSRFTEAYGRSPLHDDLAYACLLIDAYGGAPAVPVPRFNHPAKRKLELLTGEGATITGYAFQSEGRRGSIDCHGFVAWFPEPAAAPRPPEASLVPSIAVTPEMVKAANEAYCPFGDMELALCAALQVAPIPPGAAPVQLPEPVAAESRFTTFAGDRWRWCTVEHARAFGADKGYEVRYLYTEQQVRDLLAASKVERKPLTDEAIRTLYGESDGHWQMVGPQVLCFARSIESVHGIQEQST</sequence>
<comment type="caution">
    <text evidence="1">The sequence shown here is derived from an EMBL/GenBank/DDBJ whole genome shotgun (WGS) entry which is preliminary data.</text>
</comment>
<evidence type="ECO:0000313" key="2">
    <source>
        <dbReference type="Proteomes" id="UP001567350"/>
    </source>
</evidence>
<accession>A0ABV4ICK1</accession>
<dbReference type="RefSeq" id="WP_370905156.1">
    <property type="nucleotide sequence ID" value="NZ_JBGJLR010000008.1"/>
</dbReference>
<reference evidence="1 2" key="1">
    <citation type="submission" date="2024-08" db="EMBL/GenBank/DDBJ databases">
        <authorList>
            <person name="Feng Z."/>
            <person name="Ronholm J."/>
        </authorList>
    </citation>
    <scope>NUCLEOTIDE SEQUENCE [LARGE SCALE GENOMIC DNA]</scope>
    <source>
        <strain evidence="1 2">4-AB0-8</strain>
    </source>
</reference>
<name>A0ABV4ICK1_9BURK</name>
<evidence type="ECO:0000313" key="1">
    <source>
        <dbReference type="EMBL" id="MEZ2739562.1"/>
    </source>
</evidence>
<dbReference type="EMBL" id="JBGJLR010000008">
    <property type="protein sequence ID" value="MEZ2739562.1"/>
    <property type="molecule type" value="Genomic_DNA"/>
</dbReference>
<organism evidence="1 2">
    <name type="scientific">Comamonas jiangduensis</name>
    <dbReference type="NCBI Taxonomy" id="1194168"/>
    <lineage>
        <taxon>Bacteria</taxon>
        <taxon>Pseudomonadati</taxon>
        <taxon>Pseudomonadota</taxon>
        <taxon>Betaproteobacteria</taxon>
        <taxon>Burkholderiales</taxon>
        <taxon>Comamonadaceae</taxon>
        <taxon>Comamonas</taxon>
    </lineage>
</organism>
<keyword evidence="2" id="KW-1185">Reference proteome</keyword>
<gene>
    <name evidence="1" type="ORF">ACBP88_08855</name>
</gene>
<protein>
    <submittedName>
        <fullName evidence="1">Uncharacterized protein</fullName>
    </submittedName>
</protein>
<proteinExistence type="predicted"/>
<dbReference type="Proteomes" id="UP001567350">
    <property type="component" value="Unassembled WGS sequence"/>
</dbReference>